<evidence type="ECO:0000313" key="24">
    <source>
        <dbReference type="Proteomes" id="UP000317494"/>
    </source>
</evidence>
<dbReference type="Gene3D" id="1.10.510.10">
    <property type="entry name" value="Transferase(Phosphotransferase) domain 1"/>
    <property type="match status" value="1"/>
</dbReference>
<dbReference type="Pfam" id="PF00432">
    <property type="entry name" value="Prenyltrans"/>
    <property type="match status" value="1"/>
</dbReference>
<gene>
    <name evidence="23" type="ORF">SeLEV6574_g05545</name>
    <name evidence="22" type="ORF">SeMB42_g07079</name>
</gene>
<evidence type="ECO:0000313" key="23">
    <source>
        <dbReference type="EMBL" id="TPX42530.1"/>
    </source>
</evidence>
<dbReference type="Proteomes" id="UP000317494">
    <property type="component" value="Unassembled WGS sequence"/>
</dbReference>
<comment type="catalytic activity">
    <reaction evidence="18">
        <text>geranylgeranyl diphosphate + L-cysteinyl-[protein] = S-geranylgeranyl-L-cysteinyl-[protein] + diphosphate</text>
        <dbReference type="Rhea" id="RHEA:21240"/>
        <dbReference type="Rhea" id="RHEA-COMP:10131"/>
        <dbReference type="Rhea" id="RHEA-COMP:11537"/>
        <dbReference type="ChEBI" id="CHEBI:29950"/>
        <dbReference type="ChEBI" id="CHEBI:33019"/>
        <dbReference type="ChEBI" id="CHEBI:57533"/>
        <dbReference type="ChEBI" id="CHEBI:86021"/>
        <dbReference type="EC" id="2.5.1.60"/>
    </reaction>
</comment>
<evidence type="ECO:0000256" key="16">
    <source>
        <dbReference type="ARBA" id="ARBA00030816"/>
    </source>
</evidence>
<dbReference type="InterPro" id="IPR017441">
    <property type="entry name" value="Protein_kinase_ATP_BS"/>
</dbReference>
<evidence type="ECO:0000256" key="9">
    <source>
        <dbReference type="ARBA" id="ARBA00022723"/>
    </source>
</evidence>
<evidence type="ECO:0000256" key="11">
    <source>
        <dbReference type="ARBA" id="ARBA00022741"/>
    </source>
</evidence>
<comment type="caution">
    <text evidence="22">The sequence shown here is derived from an EMBL/GenBank/DDBJ whole genome shotgun (WGS) entry which is preliminary data.</text>
</comment>
<keyword evidence="14 20" id="KW-0067">ATP-binding</keyword>
<dbReference type="Pfam" id="PF00069">
    <property type="entry name" value="Pkinase"/>
    <property type="match status" value="1"/>
</dbReference>
<keyword evidence="10" id="KW-0677">Repeat</keyword>
<evidence type="ECO:0000256" key="14">
    <source>
        <dbReference type="ARBA" id="ARBA00022840"/>
    </source>
</evidence>
<comment type="subunit">
    <text evidence="4">Heterodimer of an alpha and a beta subunit.</text>
</comment>
<name>A0A507CB73_9FUNG</name>
<sequence length="683" mass="76395">MARLLTALHVKYITELDNQRHSFEYWASAHIRMNGVYWGITALDLLGHPDALTRSDLLHFVRSCYHPNGAFGGAPFHDPHLLPTLSAIQILATLDALHELPDKDKTVSYLTGLQANDGSFHGDEWGETDSRFVYSAILALSLLGSLHTMDVDRAVAYILRCRNFDGGFGSVPGAESHAGQIFCCVNALSIVDRIHLIDDEKLGWWLAERQLKNGGLNGRPEKLEDVCYSWWVLSSMSTLGKVHWIDRDKLVQFILSAQDDETGGFADRPEDLPDLFHTVFGLAGLSLLGYEGLAEVDSRSILDYSIESKLGEGTYGAVSLARDTSTNDLVALKKLRLSLDTRDADGAETMQGLPISSLREIQLLRSLAANENVVKVLGVAVGKRLDDIYLVMEYCEHDMAYLIDNVISQSRPFSPPEVKCLMWQLLSGLKHLHDSFIIHRDLKMSNLLMTSNGILKIADFGLARKFSVPTRPMTPQVVTLWYRAPEVLFGAKEYTPAIDMWAAGCIFAELIRATALMPGTNEKEQVILMCKTLGTPSEKIWCDFPRLPLSKSYALYQQDHSDLNRIFQHQSEATRSLLKALLVYDPRLRCTVDQALDHPYFVTELPRAVPPVLLPKYPDIRNNDKALSLLVNSSSSANVGKVQRGVGDDKLEEMKRKRDKDDDVVIYDLDLLGAPAFKRFAYD</sequence>
<dbReference type="PANTHER" id="PTHR11774:SF11">
    <property type="entry name" value="GERANYLGERANYL TRANSFERASE TYPE-2 SUBUNIT BETA"/>
    <property type="match status" value="1"/>
</dbReference>
<evidence type="ECO:0000256" key="10">
    <source>
        <dbReference type="ARBA" id="ARBA00022737"/>
    </source>
</evidence>
<dbReference type="GO" id="GO:0005968">
    <property type="term" value="C:Rab-protein geranylgeranyltransferase complex"/>
    <property type="evidence" value="ECO:0007669"/>
    <property type="project" value="TreeGrafter"/>
</dbReference>
<dbReference type="SMART" id="SM00220">
    <property type="entry name" value="S_TKc"/>
    <property type="match status" value="1"/>
</dbReference>
<dbReference type="VEuPathDB" id="FungiDB:SeMB42_g07079"/>
<organism evidence="22 24">
    <name type="scientific">Synchytrium endobioticum</name>
    <dbReference type="NCBI Taxonomy" id="286115"/>
    <lineage>
        <taxon>Eukaryota</taxon>
        <taxon>Fungi</taxon>
        <taxon>Fungi incertae sedis</taxon>
        <taxon>Chytridiomycota</taxon>
        <taxon>Chytridiomycota incertae sedis</taxon>
        <taxon>Chytridiomycetes</taxon>
        <taxon>Synchytriales</taxon>
        <taxon>Synchytriaceae</taxon>
        <taxon>Synchytrium</taxon>
    </lineage>
</organism>
<accession>A0A507CB73</accession>
<keyword evidence="8" id="KW-0808">Transferase</keyword>
<keyword evidence="15" id="KW-0539">Nucleus</keyword>
<dbReference type="FunFam" id="1.10.510.10:FF:000624">
    <property type="entry name" value="Mitogen-activated protein kinase"/>
    <property type="match status" value="1"/>
</dbReference>
<evidence type="ECO:0000313" key="25">
    <source>
        <dbReference type="Proteomes" id="UP000320475"/>
    </source>
</evidence>
<dbReference type="InterPro" id="IPR001330">
    <property type="entry name" value="Prenyltrans"/>
</dbReference>
<keyword evidence="6" id="KW-0723">Serine/threonine-protein kinase</keyword>
<dbReference type="PROSITE" id="PS00107">
    <property type="entry name" value="PROTEIN_KINASE_ATP"/>
    <property type="match status" value="1"/>
</dbReference>
<comment type="similarity">
    <text evidence="3">Belongs to the protein prenyltransferase subunit beta family.</text>
</comment>
<evidence type="ECO:0000256" key="3">
    <source>
        <dbReference type="ARBA" id="ARBA00010497"/>
    </source>
</evidence>
<evidence type="ECO:0000256" key="8">
    <source>
        <dbReference type="ARBA" id="ARBA00022679"/>
    </source>
</evidence>
<dbReference type="InterPro" id="IPR008930">
    <property type="entry name" value="Terpenoid_cyclase/PrenylTrfase"/>
</dbReference>
<evidence type="ECO:0000259" key="21">
    <source>
        <dbReference type="PROSITE" id="PS50011"/>
    </source>
</evidence>
<dbReference type="SUPFAM" id="SSF48239">
    <property type="entry name" value="Terpenoid cyclases/Protein prenyltransferases"/>
    <property type="match status" value="1"/>
</dbReference>
<evidence type="ECO:0000256" key="20">
    <source>
        <dbReference type="PROSITE-ProRule" id="PRU10141"/>
    </source>
</evidence>
<proteinExistence type="inferred from homology"/>
<comment type="cofactor">
    <cofactor evidence="1">
        <name>Zn(2+)</name>
        <dbReference type="ChEBI" id="CHEBI:29105"/>
    </cofactor>
</comment>
<dbReference type="EC" id="2.5.1.60" evidence="5"/>
<evidence type="ECO:0000256" key="12">
    <source>
        <dbReference type="ARBA" id="ARBA00022777"/>
    </source>
</evidence>
<dbReference type="GO" id="GO:0004674">
    <property type="term" value="F:protein serine/threonine kinase activity"/>
    <property type="evidence" value="ECO:0007669"/>
    <property type="project" value="UniProtKB-KW"/>
</dbReference>
<dbReference type="PANTHER" id="PTHR11774">
    <property type="entry name" value="GERANYLGERANYL TRANSFERASE TYPE BETA SUBUNIT"/>
    <property type="match status" value="1"/>
</dbReference>
<keyword evidence="7" id="KW-0637">Prenyltransferase</keyword>
<evidence type="ECO:0000256" key="13">
    <source>
        <dbReference type="ARBA" id="ARBA00022833"/>
    </source>
</evidence>
<evidence type="ECO:0000313" key="22">
    <source>
        <dbReference type="EMBL" id="TPX36429.1"/>
    </source>
</evidence>
<dbReference type="EMBL" id="QEAM01000266">
    <property type="protein sequence ID" value="TPX42530.1"/>
    <property type="molecule type" value="Genomic_DNA"/>
</dbReference>
<dbReference type="GO" id="GO:0005524">
    <property type="term" value="F:ATP binding"/>
    <property type="evidence" value="ECO:0007669"/>
    <property type="project" value="UniProtKB-UniRule"/>
</dbReference>
<dbReference type="SUPFAM" id="SSF56112">
    <property type="entry name" value="Protein kinase-like (PK-like)"/>
    <property type="match status" value="1"/>
</dbReference>
<reference evidence="24 25" key="1">
    <citation type="journal article" date="2019" name="Sci. Rep.">
        <title>Comparative genomics of chytrid fungi reveal insights into the obligate biotrophic and pathogenic lifestyle of Synchytrium endobioticum.</title>
        <authorList>
            <person name="van de Vossenberg B.T.L.H."/>
            <person name="Warris S."/>
            <person name="Nguyen H.D.T."/>
            <person name="van Gent-Pelzer M.P.E."/>
            <person name="Joly D.L."/>
            <person name="van de Geest H.C."/>
            <person name="Bonants P.J.M."/>
            <person name="Smith D.S."/>
            <person name="Levesque C.A."/>
            <person name="van der Lee T.A.J."/>
        </authorList>
    </citation>
    <scope>NUCLEOTIDE SEQUENCE [LARGE SCALE GENOMIC DNA]</scope>
    <source>
        <strain evidence="23 25">LEV6574</strain>
        <strain evidence="22 24">MB42</strain>
    </source>
</reference>
<dbReference type="CDD" id="cd02894">
    <property type="entry name" value="GGTase-II"/>
    <property type="match status" value="1"/>
</dbReference>
<dbReference type="InterPro" id="IPR000719">
    <property type="entry name" value="Prot_kinase_dom"/>
</dbReference>
<dbReference type="GO" id="GO:0004663">
    <property type="term" value="F:Rab geranylgeranyltransferase activity"/>
    <property type="evidence" value="ECO:0007669"/>
    <property type="project" value="UniProtKB-EC"/>
</dbReference>
<dbReference type="GO" id="GO:0005634">
    <property type="term" value="C:nucleus"/>
    <property type="evidence" value="ECO:0007669"/>
    <property type="project" value="UniProtKB-SubCell"/>
</dbReference>
<dbReference type="STRING" id="286115.A0A507CB73"/>
<evidence type="ECO:0000256" key="1">
    <source>
        <dbReference type="ARBA" id="ARBA00001947"/>
    </source>
</evidence>
<protein>
    <recommendedName>
        <fullName evidence="19">Geranylgeranyl transferase type-2 subunit beta</fullName>
        <ecNumber evidence="5">2.5.1.60</ecNumber>
    </recommendedName>
    <alternativeName>
        <fullName evidence="16">Geranylgeranyl transferase type II subunit beta</fullName>
    </alternativeName>
    <alternativeName>
        <fullName evidence="17">Type II protein geranyl-geranyltransferase subunit beta</fullName>
    </alternativeName>
</protein>
<keyword evidence="11 20" id="KW-0547">Nucleotide-binding</keyword>
<evidence type="ECO:0000256" key="15">
    <source>
        <dbReference type="ARBA" id="ARBA00023242"/>
    </source>
</evidence>
<dbReference type="PROSITE" id="PS50011">
    <property type="entry name" value="PROTEIN_KINASE_DOM"/>
    <property type="match status" value="1"/>
</dbReference>
<evidence type="ECO:0000256" key="5">
    <source>
        <dbReference type="ARBA" id="ARBA00012656"/>
    </source>
</evidence>
<dbReference type="InterPro" id="IPR011009">
    <property type="entry name" value="Kinase-like_dom_sf"/>
</dbReference>
<keyword evidence="12" id="KW-0418">Kinase</keyword>
<dbReference type="Gene3D" id="1.50.10.20">
    <property type="match status" value="1"/>
</dbReference>
<dbReference type="Gene3D" id="3.30.200.20">
    <property type="entry name" value="Phosphorylase Kinase, domain 1"/>
    <property type="match status" value="1"/>
</dbReference>
<dbReference type="GO" id="GO:0072657">
    <property type="term" value="P:protein localization to membrane"/>
    <property type="evidence" value="ECO:0007669"/>
    <property type="project" value="UniProtKB-ARBA"/>
</dbReference>
<dbReference type="PROSITE" id="PS00108">
    <property type="entry name" value="PROTEIN_KINASE_ST"/>
    <property type="match status" value="1"/>
</dbReference>
<dbReference type="OrthoDB" id="5428259at2759"/>
<evidence type="ECO:0000256" key="4">
    <source>
        <dbReference type="ARBA" id="ARBA00011355"/>
    </source>
</evidence>
<dbReference type="GO" id="GO:0046872">
    <property type="term" value="F:metal ion binding"/>
    <property type="evidence" value="ECO:0007669"/>
    <property type="project" value="UniProtKB-KW"/>
</dbReference>
<dbReference type="InterPro" id="IPR026873">
    <property type="entry name" value="Ptb1"/>
</dbReference>
<keyword evidence="13" id="KW-0862">Zinc</keyword>
<evidence type="ECO:0000256" key="2">
    <source>
        <dbReference type="ARBA" id="ARBA00004123"/>
    </source>
</evidence>
<keyword evidence="24" id="KW-1185">Reference proteome</keyword>
<dbReference type="EMBL" id="QEAN01000454">
    <property type="protein sequence ID" value="TPX36429.1"/>
    <property type="molecule type" value="Genomic_DNA"/>
</dbReference>
<evidence type="ECO:0000256" key="6">
    <source>
        <dbReference type="ARBA" id="ARBA00022527"/>
    </source>
</evidence>
<dbReference type="FunFam" id="1.50.10.20:FF:000012">
    <property type="entry name" value="Geranylgeranyl transferase type-2 subunit beta"/>
    <property type="match status" value="1"/>
</dbReference>
<dbReference type="AlphaFoldDB" id="A0A507CB73"/>
<comment type="subcellular location">
    <subcellularLocation>
        <location evidence="2">Nucleus</location>
    </subcellularLocation>
</comment>
<evidence type="ECO:0000256" key="19">
    <source>
        <dbReference type="ARBA" id="ARBA00069127"/>
    </source>
</evidence>
<evidence type="ECO:0000256" key="7">
    <source>
        <dbReference type="ARBA" id="ARBA00022602"/>
    </source>
</evidence>
<dbReference type="InterPro" id="IPR045089">
    <property type="entry name" value="PGGT1B-like"/>
</dbReference>
<feature type="binding site" evidence="20">
    <location>
        <position position="333"/>
    </location>
    <ligand>
        <name>ATP</name>
        <dbReference type="ChEBI" id="CHEBI:30616"/>
    </ligand>
</feature>
<dbReference type="Proteomes" id="UP000320475">
    <property type="component" value="Unassembled WGS sequence"/>
</dbReference>
<feature type="domain" description="Protein kinase" evidence="21">
    <location>
        <begin position="304"/>
        <end position="601"/>
    </location>
</feature>
<evidence type="ECO:0000256" key="18">
    <source>
        <dbReference type="ARBA" id="ARBA00047658"/>
    </source>
</evidence>
<evidence type="ECO:0000256" key="17">
    <source>
        <dbReference type="ARBA" id="ARBA00032766"/>
    </source>
</evidence>
<keyword evidence="9" id="KW-0479">Metal-binding</keyword>
<dbReference type="InterPro" id="IPR008271">
    <property type="entry name" value="Ser/Thr_kinase_AS"/>
</dbReference>